<name>A0A382LKF6_9ZZZZ</name>
<dbReference type="SUPFAM" id="SSF56784">
    <property type="entry name" value="HAD-like"/>
    <property type="match status" value="1"/>
</dbReference>
<reference evidence="1" key="1">
    <citation type="submission" date="2018-05" db="EMBL/GenBank/DDBJ databases">
        <authorList>
            <person name="Lanie J.A."/>
            <person name="Ng W.-L."/>
            <person name="Kazmierczak K.M."/>
            <person name="Andrzejewski T.M."/>
            <person name="Davidsen T.M."/>
            <person name="Wayne K.J."/>
            <person name="Tettelin H."/>
            <person name="Glass J.I."/>
            <person name="Rusch D."/>
            <person name="Podicherti R."/>
            <person name="Tsui H.-C.T."/>
            <person name="Winkler M.E."/>
        </authorList>
    </citation>
    <scope>NUCLEOTIDE SEQUENCE</scope>
</reference>
<dbReference type="Gene3D" id="3.40.50.1000">
    <property type="entry name" value="HAD superfamily/HAD-like"/>
    <property type="match status" value="1"/>
</dbReference>
<feature type="non-terminal residue" evidence="1">
    <location>
        <position position="206"/>
    </location>
</feature>
<dbReference type="InterPro" id="IPR023214">
    <property type="entry name" value="HAD_sf"/>
</dbReference>
<evidence type="ECO:0000313" key="1">
    <source>
        <dbReference type="EMBL" id="SVC36753.1"/>
    </source>
</evidence>
<feature type="non-terminal residue" evidence="1">
    <location>
        <position position="1"/>
    </location>
</feature>
<organism evidence="1">
    <name type="scientific">marine metagenome</name>
    <dbReference type="NCBI Taxonomy" id="408172"/>
    <lineage>
        <taxon>unclassified sequences</taxon>
        <taxon>metagenomes</taxon>
        <taxon>ecological metagenomes</taxon>
    </lineage>
</organism>
<gene>
    <name evidence="1" type="ORF">METZ01_LOCUS289607</name>
</gene>
<protein>
    <submittedName>
        <fullName evidence="1">Uncharacterized protein</fullName>
    </submittedName>
</protein>
<accession>A0A382LKF6</accession>
<dbReference type="EMBL" id="UINC01087415">
    <property type="protein sequence ID" value="SVC36753.1"/>
    <property type="molecule type" value="Genomic_DNA"/>
</dbReference>
<proteinExistence type="predicted"/>
<dbReference type="AlphaFoldDB" id="A0A382LKF6"/>
<sequence length="206" mass="23802">VRIGFDFDNTLVCYEDVFALESKNLGFMPVNWRGSKQELKDELLRRSGGERLWQTLQGRVYGFGIEKAVLFPGVAPFLMRGRYRGDEMFIVSHKTEYGHFDSTKTPLREAALTWMESRGFFEKSRFGLAKENVFFEETRSKKVDQIAQLKLDIFIDDLEEVFSEEGFPPITKLLFNVKAKGRNHDLHCNNWSDIGEHILGPVPDVD</sequence>
<dbReference type="InterPro" id="IPR036412">
    <property type="entry name" value="HAD-like_sf"/>
</dbReference>